<comment type="caution">
    <text evidence="1">The sequence shown here is derived from an EMBL/GenBank/DDBJ whole genome shotgun (WGS) entry which is preliminary data.</text>
</comment>
<protein>
    <recommendedName>
        <fullName evidence="3">Response regulatory domain-containing protein</fullName>
    </recommendedName>
</protein>
<name>A0A932M1K4_UNCTE</name>
<evidence type="ECO:0000313" key="1">
    <source>
        <dbReference type="EMBL" id="MBI3015609.1"/>
    </source>
</evidence>
<dbReference type="Proteomes" id="UP000741360">
    <property type="component" value="Unassembled WGS sequence"/>
</dbReference>
<dbReference type="AlphaFoldDB" id="A0A932M1K4"/>
<dbReference type="InterPro" id="IPR011006">
    <property type="entry name" value="CheY-like_superfamily"/>
</dbReference>
<organism evidence="1 2">
    <name type="scientific">Tectimicrobiota bacterium</name>
    <dbReference type="NCBI Taxonomy" id="2528274"/>
    <lineage>
        <taxon>Bacteria</taxon>
        <taxon>Pseudomonadati</taxon>
        <taxon>Nitrospinota/Tectimicrobiota group</taxon>
        <taxon>Candidatus Tectimicrobiota</taxon>
    </lineage>
</organism>
<evidence type="ECO:0000313" key="2">
    <source>
        <dbReference type="Proteomes" id="UP000741360"/>
    </source>
</evidence>
<sequence>MRWSHSWRHTTSLNQVLAMGADDRLYKPIPVSILETRVKSLLQREKARRQAPSQPAAS</sequence>
<gene>
    <name evidence="1" type="ORF">HYY65_11260</name>
</gene>
<accession>A0A932M1K4</accession>
<evidence type="ECO:0008006" key="3">
    <source>
        <dbReference type="Google" id="ProtNLM"/>
    </source>
</evidence>
<dbReference type="SUPFAM" id="SSF52172">
    <property type="entry name" value="CheY-like"/>
    <property type="match status" value="1"/>
</dbReference>
<dbReference type="EMBL" id="JACPSX010000216">
    <property type="protein sequence ID" value="MBI3015609.1"/>
    <property type="molecule type" value="Genomic_DNA"/>
</dbReference>
<proteinExistence type="predicted"/>
<reference evidence="1" key="1">
    <citation type="submission" date="2020-07" db="EMBL/GenBank/DDBJ databases">
        <title>Huge and variable diversity of episymbiotic CPR bacteria and DPANN archaea in groundwater ecosystems.</title>
        <authorList>
            <person name="He C.Y."/>
            <person name="Keren R."/>
            <person name="Whittaker M."/>
            <person name="Farag I.F."/>
            <person name="Doudna J."/>
            <person name="Cate J.H.D."/>
            <person name="Banfield J.F."/>
        </authorList>
    </citation>
    <scope>NUCLEOTIDE SEQUENCE</scope>
    <source>
        <strain evidence="1">NC_groundwater_717_Ag_S-0.2um_59_8</strain>
    </source>
</reference>